<dbReference type="Pfam" id="PF10609">
    <property type="entry name" value="ParA"/>
    <property type="match status" value="1"/>
</dbReference>
<sequence length="288" mass="32409">MMHDQAASLRRQLEISKNPRQARTIAVVSGKGGVGKSNVALNFSLELLNQDKKVLLLDLDVGMGNIDILLGLHSEKTIVDMFTDHLSVHDIIKTGPRDLAYVAAGSGLTDLFMMDQEKRDYFYQQYDELVKMYDYIIFDMGAGATNDSLSLIIASDECIVVTTPEPTSITDAYGMIKHILNKQRNMPISVIMNRSASLKSGYQALDRFQRVVTQFLDVEIHKLGILPDDKIVSTAVIRQIPYVLLNEKAAVSKAIREIASNYTTYGTEYQQQKSTSFVKRLKQFMMER</sequence>
<keyword evidence="4" id="KW-1185">Reference proteome</keyword>
<dbReference type="SUPFAM" id="SSF52540">
    <property type="entry name" value="P-loop containing nucleoside triphosphate hydrolases"/>
    <property type="match status" value="1"/>
</dbReference>
<dbReference type="PIRSF" id="PIRSF003092">
    <property type="entry name" value="MinD"/>
    <property type="match status" value="1"/>
</dbReference>
<evidence type="ECO:0000313" key="4">
    <source>
        <dbReference type="Proteomes" id="UP001519328"/>
    </source>
</evidence>
<dbReference type="EMBL" id="JAGGKK010000010">
    <property type="protein sequence ID" value="MBP1949143.1"/>
    <property type="molecule type" value="Genomic_DNA"/>
</dbReference>
<comment type="caution">
    <text evidence="3">The sequence shown here is derived from an EMBL/GenBank/DDBJ whole genome shotgun (WGS) entry which is preliminary data.</text>
</comment>
<name>A0ABS4HE32_9BACI</name>
<dbReference type="InterPro" id="IPR027417">
    <property type="entry name" value="P-loop_NTPase"/>
</dbReference>
<organism evidence="3 4">
    <name type="scientific">Virgibacillus litoralis</name>
    <dbReference type="NCBI Taxonomy" id="578221"/>
    <lineage>
        <taxon>Bacteria</taxon>
        <taxon>Bacillati</taxon>
        <taxon>Bacillota</taxon>
        <taxon>Bacilli</taxon>
        <taxon>Bacillales</taxon>
        <taxon>Bacillaceae</taxon>
        <taxon>Virgibacillus</taxon>
    </lineage>
</organism>
<dbReference type="InterPro" id="IPR025501">
    <property type="entry name" value="MinD_FleN"/>
</dbReference>
<dbReference type="PANTHER" id="PTHR43384">
    <property type="entry name" value="SEPTUM SITE-DETERMINING PROTEIN MIND HOMOLOG, CHLOROPLASTIC-RELATED"/>
    <property type="match status" value="1"/>
</dbReference>
<gene>
    <name evidence="3" type="ORF">J2Z82_002080</name>
</gene>
<keyword evidence="1" id="KW-0547">Nucleotide-binding</keyword>
<evidence type="ECO:0000256" key="2">
    <source>
        <dbReference type="ARBA" id="ARBA00022840"/>
    </source>
</evidence>
<evidence type="ECO:0000256" key="1">
    <source>
        <dbReference type="ARBA" id="ARBA00022741"/>
    </source>
</evidence>
<dbReference type="InterPro" id="IPR033756">
    <property type="entry name" value="YlxH/NBP35"/>
</dbReference>
<keyword evidence="2" id="KW-0067">ATP-binding</keyword>
<keyword evidence="3" id="KW-0966">Cell projection</keyword>
<accession>A0ABS4HE32</accession>
<dbReference type="CDD" id="cd02038">
    <property type="entry name" value="FlhG-like"/>
    <property type="match status" value="1"/>
</dbReference>
<evidence type="ECO:0000313" key="3">
    <source>
        <dbReference type="EMBL" id="MBP1949143.1"/>
    </source>
</evidence>
<keyword evidence="3" id="KW-0969">Cilium</keyword>
<dbReference type="InterPro" id="IPR033875">
    <property type="entry name" value="FlhG"/>
</dbReference>
<dbReference type="InterPro" id="IPR050625">
    <property type="entry name" value="ParA/MinD_ATPase"/>
</dbReference>
<reference evidence="3 4" key="1">
    <citation type="submission" date="2021-03" db="EMBL/GenBank/DDBJ databases">
        <title>Genomic Encyclopedia of Type Strains, Phase IV (KMG-IV): sequencing the most valuable type-strain genomes for metagenomic binning, comparative biology and taxonomic classification.</title>
        <authorList>
            <person name="Goeker M."/>
        </authorList>
    </citation>
    <scope>NUCLEOTIDE SEQUENCE [LARGE SCALE GENOMIC DNA]</scope>
    <source>
        <strain evidence="3 4">DSM 21085</strain>
    </source>
</reference>
<keyword evidence="3" id="KW-0282">Flagellum</keyword>
<proteinExistence type="predicted"/>
<dbReference type="Proteomes" id="UP001519328">
    <property type="component" value="Unassembled WGS sequence"/>
</dbReference>
<protein>
    <submittedName>
        <fullName evidence="3">Flagellar biosynthesis protein FlhG</fullName>
    </submittedName>
</protein>
<dbReference type="PANTHER" id="PTHR43384:SF4">
    <property type="entry name" value="CELLULOSE BIOSYNTHESIS PROTEIN BCSQ-RELATED"/>
    <property type="match status" value="1"/>
</dbReference>
<dbReference type="Gene3D" id="3.40.50.300">
    <property type="entry name" value="P-loop containing nucleotide triphosphate hydrolases"/>
    <property type="match status" value="1"/>
</dbReference>